<evidence type="ECO:0000256" key="1">
    <source>
        <dbReference type="SAM" id="MobiDB-lite"/>
    </source>
</evidence>
<dbReference type="PANTHER" id="PTHR31100:SF14">
    <property type="entry name" value="AT-HOOK MOTIF NUCLEAR-LOCALIZED PROTEIN 15"/>
    <property type="match status" value="1"/>
</dbReference>
<feature type="compositionally biased region" description="Basic and acidic residues" evidence="1">
    <location>
        <begin position="1"/>
        <end position="11"/>
    </location>
</feature>
<keyword evidence="4" id="KW-1185">Reference proteome</keyword>
<dbReference type="GO" id="GO:0005634">
    <property type="term" value="C:nucleus"/>
    <property type="evidence" value="ECO:0007669"/>
    <property type="project" value="TreeGrafter"/>
</dbReference>
<evidence type="ECO:0000313" key="4">
    <source>
        <dbReference type="Proteomes" id="UP000236161"/>
    </source>
</evidence>
<evidence type="ECO:0000313" key="3">
    <source>
        <dbReference type="EMBL" id="PKA47192.1"/>
    </source>
</evidence>
<feature type="domain" description="PPC" evidence="2">
    <location>
        <begin position="55"/>
        <end position="192"/>
    </location>
</feature>
<dbReference type="Gene3D" id="3.30.1330.80">
    <property type="entry name" value="Hypothetical protein, similar to alpha- acetolactate decarboxylase, domain 2"/>
    <property type="match status" value="1"/>
</dbReference>
<proteinExistence type="predicted"/>
<dbReference type="SUPFAM" id="SSF117856">
    <property type="entry name" value="AF0104/ALDC/Ptd012-like"/>
    <property type="match status" value="1"/>
</dbReference>
<dbReference type="PANTHER" id="PTHR31100">
    <property type="entry name" value="AT-HOOK MOTIF NUCLEAR-LOCALIZED PROTEIN 15"/>
    <property type="match status" value="1"/>
</dbReference>
<accession>A0A2H9ZV75</accession>
<dbReference type="PROSITE" id="PS51742">
    <property type="entry name" value="PPC"/>
    <property type="match status" value="1"/>
</dbReference>
<dbReference type="AlphaFoldDB" id="A0A2H9ZV75"/>
<protein>
    <submittedName>
        <fullName evidence="3">DNA-binding protein ESCAROLA</fullName>
    </submittedName>
</protein>
<dbReference type="GO" id="GO:0003700">
    <property type="term" value="F:DNA-binding transcription factor activity"/>
    <property type="evidence" value="ECO:0007669"/>
    <property type="project" value="TreeGrafter"/>
</dbReference>
<organism evidence="3 4">
    <name type="scientific">Apostasia shenzhenica</name>
    <dbReference type="NCBI Taxonomy" id="1088818"/>
    <lineage>
        <taxon>Eukaryota</taxon>
        <taxon>Viridiplantae</taxon>
        <taxon>Streptophyta</taxon>
        <taxon>Embryophyta</taxon>
        <taxon>Tracheophyta</taxon>
        <taxon>Spermatophyta</taxon>
        <taxon>Magnoliopsida</taxon>
        <taxon>Liliopsida</taxon>
        <taxon>Asparagales</taxon>
        <taxon>Orchidaceae</taxon>
        <taxon>Apostasioideae</taxon>
        <taxon>Apostasia</taxon>
    </lineage>
</organism>
<evidence type="ECO:0000259" key="2">
    <source>
        <dbReference type="PROSITE" id="PS51742"/>
    </source>
</evidence>
<dbReference type="Proteomes" id="UP000236161">
    <property type="component" value="Unassembled WGS sequence"/>
</dbReference>
<gene>
    <name evidence="3" type="primary">ESC</name>
    <name evidence="3" type="ORF">AXF42_Ash017137</name>
</gene>
<sequence>MGRKKGCEEVNRCVNTRSTGGRDLPTIAPVTRSRGRPPGSKNKKKSLPVADIAKPSPSLQTYVQKIPAGEDVACAIASLASSACGANVGTCFFVIAAHGSISAAELRWGPAPVSLRGDFGLLSISATFVSGASDRGWCMSARLVEPQGQVVGGEVVGPMVAAGPVVVVAATFAAEEAPDSPEMLAAGETCAGFDKEDVRVPQVAETLMAAEEPQELAGGGIGGELWDQEDMSILPSEFGNEPFFYALLTEDYHAGQSACGGGGGGGRQYDGDDFWAPESRSVY</sequence>
<reference evidence="3 4" key="1">
    <citation type="journal article" date="2017" name="Nature">
        <title>The Apostasia genome and the evolution of orchids.</title>
        <authorList>
            <person name="Zhang G.Q."/>
            <person name="Liu K.W."/>
            <person name="Li Z."/>
            <person name="Lohaus R."/>
            <person name="Hsiao Y.Y."/>
            <person name="Niu S.C."/>
            <person name="Wang J.Y."/>
            <person name="Lin Y.C."/>
            <person name="Xu Q."/>
            <person name="Chen L.J."/>
            <person name="Yoshida K."/>
            <person name="Fujiwara S."/>
            <person name="Wang Z.W."/>
            <person name="Zhang Y.Q."/>
            <person name="Mitsuda N."/>
            <person name="Wang M."/>
            <person name="Liu G.H."/>
            <person name="Pecoraro L."/>
            <person name="Huang H.X."/>
            <person name="Xiao X.J."/>
            <person name="Lin M."/>
            <person name="Wu X.Y."/>
            <person name="Wu W.L."/>
            <person name="Chen Y.Y."/>
            <person name="Chang S.B."/>
            <person name="Sakamoto S."/>
            <person name="Ohme-Takagi M."/>
            <person name="Yagi M."/>
            <person name="Zeng S.J."/>
            <person name="Shen C.Y."/>
            <person name="Yeh C.M."/>
            <person name="Luo Y.B."/>
            <person name="Tsai W.C."/>
            <person name="Van de Peer Y."/>
            <person name="Liu Z.J."/>
        </authorList>
    </citation>
    <scope>NUCLEOTIDE SEQUENCE [LARGE SCALE GENOMIC DNA]</scope>
    <source>
        <strain evidence="4">cv. Shenzhen</strain>
        <tissue evidence="3">Stem</tissue>
    </source>
</reference>
<dbReference type="Pfam" id="PF03479">
    <property type="entry name" value="PCC"/>
    <property type="match status" value="1"/>
</dbReference>
<name>A0A2H9ZV75_9ASPA</name>
<dbReference type="STRING" id="1088818.A0A2H9ZV75"/>
<dbReference type="InterPro" id="IPR014476">
    <property type="entry name" value="AHL15-29"/>
</dbReference>
<dbReference type="EMBL" id="KZ453539">
    <property type="protein sequence ID" value="PKA47192.1"/>
    <property type="molecule type" value="Genomic_DNA"/>
</dbReference>
<dbReference type="InterPro" id="IPR005175">
    <property type="entry name" value="PPC_dom"/>
</dbReference>
<dbReference type="GO" id="GO:0003680">
    <property type="term" value="F:minor groove of adenine-thymine-rich DNA binding"/>
    <property type="evidence" value="ECO:0007669"/>
    <property type="project" value="InterPro"/>
</dbReference>
<keyword evidence="3" id="KW-0238">DNA-binding</keyword>
<feature type="region of interest" description="Disordered" evidence="1">
    <location>
        <begin position="1"/>
        <end position="50"/>
    </location>
</feature>